<protein>
    <submittedName>
        <fullName evidence="1">Uncharacterized protein</fullName>
    </submittedName>
</protein>
<reference evidence="2" key="1">
    <citation type="submission" date="2017-09" db="EMBL/GenBank/DDBJ databases">
        <title>Depth-based differentiation of microbial function through sediment-hosted aquifers and enrichment of novel symbionts in the deep terrestrial subsurface.</title>
        <authorList>
            <person name="Probst A.J."/>
            <person name="Ladd B."/>
            <person name="Jarett J.K."/>
            <person name="Geller-Mcgrath D.E."/>
            <person name="Sieber C.M.K."/>
            <person name="Emerson J.B."/>
            <person name="Anantharaman K."/>
            <person name="Thomas B.C."/>
            <person name="Malmstrom R."/>
            <person name="Stieglmeier M."/>
            <person name="Klingl A."/>
            <person name="Woyke T."/>
            <person name="Ryan C.M."/>
            <person name="Banfield J.F."/>
        </authorList>
    </citation>
    <scope>NUCLEOTIDE SEQUENCE [LARGE SCALE GENOMIC DNA]</scope>
</reference>
<name>A0A2H0UQ11_9BACT</name>
<sequence>MFVVKELKALCHMLLSRGCSQASVLRFFFKVAWVLKQEGGWVRGVIQIDDETILIDLPSKKSISNPNLN</sequence>
<dbReference type="Proteomes" id="UP000229615">
    <property type="component" value="Unassembled WGS sequence"/>
</dbReference>
<dbReference type="EMBL" id="PFBB01000023">
    <property type="protein sequence ID" value="PIR88468.1"/>
    <property type="molecule type" value="Genomic_DNA"/>
</dbReference>
<evidence type="ECO:0000313" key="1">
    <source>
        <dbReference type="EMBL" id="PIR88468.1"/>
    </source>
</evidence>
<dbReference type="AlphaFoldDB" id="A0A2H0UQ11"/>
<organism evidence="1 2">
    <name type="scientific">Candidatus Harrisonbacteria bacterium CG10_big_fil_rev_8_21_14_0_10_44_23</name>
    <dbReference type="NCBI Taxonomy" id="1974585"/>
    <lineage>
        <taxon>Bacteria</taxon>
        <taxon>Candidatus Harrisoniibacteriota</taxon>
    </lineage>
</organism>
<accession>A0A2H0UQ11</accession>
<gene>
    <name evidence="1" type="ORF">COU09_02225</name>
</gene>
<comment type="caution">
    <text evidence="1">The sequence shown here is derived from an EMBL/GenBank/DDBJ whole genome shotgun (WGS) entry which is preliminary data.</text>
</comment>
<evidence type="ECO:0000313" key="2">
    <source>
        <dbReference type="Proteomes" id="UP000229615"/>
    </source>
</evidence>
<proteinExistence type="predicted"/>